<reference evidence="2 3" key="1">
    <citation type="submission" date="2016-11" db="EMBL/GenBank/DDBJ databases">
        <authorList>
            <person name="Jaros S."/>
            <person name="Januszkiewicz K."/>
            <person name="Wedrychowicz H."/>
        </authorList>
    </citation>
    <scope>NUCLEOTIDE SEQUENCE [LARGE SCALE GENOMIC DNA]</scope>
    <source>
        <strain evidence="2 3">CGMCC 4.5723</strain>
    </source>
</reference>
<organism evidence="2 3">
    <name type="scientific">Nocardiopsis flavescens</name>
    <dbReference type="NCBI Taxonomy" id="758803"/>
    <lineage>
        <taxon>Bacteria</taxon>
        <taxon>Bacillati</taxon>
        <taxon>Actinomycetota</taxon>
        <taxon>Actinomycetes</taxon>
        <taxon>Streptosporangiales</taxon>
        <taxon>Nocardiopsidaceae</taxon>
        <taxon>Nocardiopsis</taxon>
    </lineage>
</organism>
<evidence type="ECO:0000313" key="2">
    <source>
        <dbReference type="EMBL" id="SHK14705.1"/>
    </source>
</evidence>
<sequence>MSGYLPLRYVLADTLVVRTSFDPLRIDSEHVIGGRAQRGMLAAVLRRAGLEREERAWVADGGRVRFAAAHPRLEPGADPDLPGLDRARTAYPPPAYLYTLGKNSETMADVFADPDPSVPYRAVRDPVTLDRSLRARVRTTTERYLGRARTGDPGRGVPFFTTALDSGQVFEARWQLLADDAAGLEELAGRIAQVLDSARGALTLGSGGTRAHGGVRVAPVAPDAPVAADRADPAGRRSWAAGEPVDVLLLSPALVVGEYGAYAPAALVGEVLALVGRHLPGAGVRVAASHVESTVVGSYHRGYHGPMAQRRAAAPGAVVRLVLDRDLSAATARAMEAEPLGDRAVDGHGQFVLLDPPPPGPLPPAPETAPLVGRPPGAVVLPDGGTVPEYGPLDWEDPGLAALYDELLWNAAAGPVRDHARMLARRSARRLEPLTPSLVGRLREAITHPHQDADAALDALAGVVAGERAGGGAPKTLHDRAVRALTRARVVPHGSPPVPVRDWLSGVGGGGVAAAWWEANRPRPAHSPAYSSAIAAVDLSLPHGLVPRGDPAGLSERARAWERRTAARLCLALVSSWLTETARVLRARDTAHTRGGRR</sequence>
<dbReference type="STRING" id="758803.SAMN05421803_11484"/>
<keyword evidence="3" id="KW-1185">Reference proteome</keyword>
<protein>
    <recommendedName>
        <fullName evidence="1">Rhodanese domain-containing protein</fullName>
    </recommendedName>
</protein>
<evidence type="ECO:0000259" key="1">
    <source>
        <dbReference type="PROSITE" id="PS50206"/>
    </source>
</evidence>
<feature type="domain" description="Rhodanese" evidence="1">
    <location>
        <begin position="40"/>
        <end position="75"/>
    </location>
</feature>
<dbReference type="AlphaFoldDB" id="A0A1M6Q381"/>
<gene>
    <name evidence="2" type="ORF">SAMN05421803_11484</name>
</gene>
<dbReference type="InterPro" id="IPR001763">
    <property type="entry name" value="Rhodanese-like_dom"/>
</dbReference>
<evidence type="ECO:0000313" key="3">
    <source>
        <dbReference type="Proteomes" id="UP000184452"/>
    </source>
</evidence>
<dbReference type="Proteomes" id="UP000184452">
    <property type="component" value="Unassembled WGS sequence"/>
</dbReference>
<proteinExistence type="predicted"/>
<dbReference type="PROSITE" id="PS50206">
    <property type="entry name" value="RHODANESE_3"/>
    <property type="match status" value="1"/>
</dbReference>
<dbReference type="EMBL" id="FQZK01000014">
    <property type="protein sequence ID" value="SHK14705.1"/>
    <property type="molecule type" value="Genomic_DNA"/>
</dbReference>
<name>A0A1M6Q381_9ACTN</name>
<accession>A0A1M6Q381</accession>